<dbReference type="Proteomes" id="UP000530660">
    <property type="component" value="Unassembled WGS sequence"/>
</dbReference>
<keyword evidence="2" id="KW-1185">Reference proteome</keyword>
<reference evidence="1 2" key="1">
    <citation type="journal article" date="2020" name="J. Phycol.">
        <title>Comparative genome analysis reveals Cyanidiococcus gen. nov., a new extremophilic red algal genus sister to Cyanidioschyzon (Cyanidioschyzonaceae, Rhodophyta).</title>
        <authorList>
            <person name="Liu S.-L."/>
            <person name="Chiang Y.-R."/>
            <person name="Yoon H.S."/>
            <person name="Fu H.-Y."/>
        </authorList>
    </citation>
    <scope>NUCLEOTIDE SEQUENCE [LARGE SCALE GENOMIC DNA]</scope>
    <source>
        <strain evidence="1 2">THAL066</strain>
    </source>
</reference>
<gene>
    <name evidence="1" type="ORF">F1559_004343</name>
</gene>
<protein>
    <submittedName>
        <fullName evidence="1">Uncharacterized protein</fullName>
    </submittedName>
</protein>
<comment type="caution">
    <text evidence="1">The sequence shown here is derived from an EMBL/GenBank/DDBJ whole genome shotgun (WGS) entry which is preliminary data.</text>
</comment>
<accession>A0A7J7IJV6</accession>
<name>A0A7J7IJV6_9RHOD</name>
<proteinExistence type="predicted"/>
<dbReference type="OrthoDB" id="10538267at2759"/>
<evidence type="ECO:0000313" key="1">
    <source>
        <dbReference type="EMBL" id="KAF6003396.1"/>
    </source>
</evidence>
<evidence type="ECO:0000313" key="2">
    <source>
        <dbReference type="Proteomes" id="UP000530660"/>
    </source>
</evidence>
<organism evidence="1 2">
    <name type="scientific">Cyanidiococcus yangmingshanensis</name>
    <dbReference type="NCBI Taxonomy" id="2690220"/>
    <lineage>
        <taxon>Eukaryota</taxon>
        <taxon>Rhodophyta</taxon>
        <taxon>Bangiophyceae</taxon>
        <taxon>Cyanidiales</taxon>
        <taxon>Cyanidiaceae</taxon>
        <taxon>Cyanidiococcus</taxon>
    </lineage>
</organism>
<sequence length="1309" mass="145780">MVQRPIGWRWTQTSSRWLGLVRGNFFPTFDGNRERNDASLSNPGPAADVVAAYRAKEVVFFRLSDGKTVRRLVAEELGLGHSEQLVGALCARGHNRDALLLLCNPDHGPCDAHPARLLEVDLGAPTETPIIHAIALNKSLERHATPSTTQRSVTTTLGAAFAPVVSAETLVSALHSASGSACPRQGKRSHRRGPCFLHQALIVECGQAPLVLTLLTSAISAPFRFEWAMILQNEELERAWPWASRLGWPRARACALFGCTCSVCSRPERQSSRIITALVLYDRIVGVLCWRCSSPNELIDSNHDVVNAWVQFLRPLPAWMALYSTTSEQRLTEEIPWPAISRHESGPYRGHFPDLKVDEMLVCGGRMSWTVANWRLEIPTRLETDVGTSALVTLRWLQLSTCSPPGTAVVSLDGCVDSFRFRDLQNHARLVVAYADGLVLDLECRSPPSVETFWQQHEQERLNQLQPLEQLLGFINAHLLMTTFGRQIALASASDHGSLQASLVEPTLGLNLAAATDWSPERNASETVTAAVAFGRSPVAVNDTETPSPARVSYLRALWSPDKGAILESIQYGVVMSQMLEKQLATRGRPTRLFVLEREAVTMIFVSSDWPERCTQMLRMNYLGGQFQIESDVERSPFCRDDGTVAVHHWARWSEAIQVCGRKFVLLRWHHHSWLGMHTERSEHLIDAFATDDERLFALGHGRVLSVWMRHVSVAPCWYPYVSLVLDAPVATLMLNHESLKVLCWTRDSWLEVPLQWRSRTEVYFASASRSVDLEVHTAARHEGGKESRERDAGPVRSLVRVRMNKRVLEMLGFANGRLLINGNMSVQLGFADLQLRRCVSSTETPLDVSDRCPSEEAQLVAQQHGNDLEAQVLFLVDGQVWLGVSTTHCNALMEPQSLTLWPVIWSTGQSTALLDCHPLASALFSTSSEEHAPSAVPAPTHLPLLWLDADATLHLGLIDLSLRAHCIRRGAGTQPMTILAYDEQTASVWTLLDGRPVALEPETLKPRVIHDTQGVLTDDFVDLSIAPGTRTNLKASIERPDQPADDRHLIAFQSARRVVYLAEAQLHSTEVWLIAHAICPGTQDPSLEPEHPFGEEERVRLATSLVPQTILLSIERPRGLIFEAWTGTSISSFMSQTGQRLEPRRLARLTLTGMDTFRLDPWSRPPVLVGVSPPDSMNLSGMYADAPDSNPFQPGQHVELWQPNGSNRLHVIRYGQQRRVRLDVHGLVEDTLVEEATRPRWQRVRGPWSWPQGQVPCAYHLDVPQAGLVLVSGGADPQRLNKSETHWVTFADGACLVWVPERLEGGDC</sequence>
<dbReference type="EMBL" id="VWRR01000007">
    <property type="protein sequence ID" value="KAF6003396.1"/>
    <property type="molecule type" value="Genomic_DNA"/>
</dbReference>